<dbReference type="InterPro" id="IPR006162">
    <property type="entry name" value="Ppantetheine_attach_site"/>
</dbReference>
<dbReference type="GO" id="GO:0000036">
    <property type="term" value="F:acyl carrier activity"/>
    <property type="evidence" value="ECO:0007669"/>
    <property type="project" value="UniProtKB-UniRule"/>
</dbReference>
<evidence type="ECO:0000256" key="2">
    <source>
        <dbReference type="ARBA" id="ARBA00022516"/>
    </source>
</evidence>
<dbReference type="InterPro" id="IPR009081">
    <property type="entry name" value="PP-bd_ACP"/>
</dbReference>
<comment type="function">
    <text evidence="8">Carrier of the growing fatty acid chain in fatty acid biosynthesis.</text>
</comment>
<evidence type="ECO:0000313" key="11">
    <source>
        <dbReference type="Proteomes" id="UP000002718"/>
    </source>
</evidence>
<organism evidence="10 11">
    <name type="scientific">Nitrosospira multiformis (strain ATCC 25196 / NCIMB 11849 / C 71)</name>
    <dbReference type="NCBI Taxonomy" id="323848"/>
    <lineage>
        <taxon>Bacteria</taxon>
        <taxon>Pseudomonadati</taxon>
        <taxon>Pseudomonadota</taxon>
        <taxon>Betaproteobacteria</taxon>
        <taxon>Nitrosomonadales</taxon>
        <taxon>Nitrosomonadaceae</taxon>
        <taxon>Nitrosospira</taxon>
    </lineage>
</organism>
<dbReference type="EMBL" id="CP000103">
    <property type="protein sequence ID" value="ABB73705.1"/>
    <property type="molecule type" value="Genomic_DNA"/>
</dbReference>
<evidence type="ECO:0000256" key="1">
    <source>
        <dbReference type="ARBA" id="ARBA00022450"/>
    </source>
</evidence>
<gene>
    <name evidence="8" type="primary">acpP</name>
    <name evidence="10" type="ordered locus">Nmul_A0397</name>
</gene>
<dbReference type="PANTHER" id="PTHR20863">
    <property type="entry name" value="ACYL CARRIER PROTEIN"/>
    <property type="match status" value="1"/>
</dbReference>
<dbReference type="STRING" id="323848.Nmul_A0397"/>
<keyword evidence="1 8" id="KW-0596">Phosphopantetheine</keyword>
<dbReference type="InterPro" id="IPR003231">
    <property type="entry name" value="ACP"/>
</dbReference>
<evidence type="ECO:0000256" key="5">
    <source>
        <dbReference type="ARBA" id="ARBA00023098"/>
    </source>
</evidence>
<dbReference type="PANTHER" id="PTHR20863:SF76">
    <property type="entry name" value="CARRIER DOMAIN-CONTAINING PROTEIN"/>
    <property type="match status" value="1"/>
</dbReference>
<dbReference type="InterPro" id="IPR036736">
    <property type="entry name" value="ACP-like_sf"/>
</dbReference>
<feature type="domain" description="Carrier" evidence="9">
    <location>
        <begin position="10"/>
        <end position="85"/>
    </location>
</feature>
<keyword evidence="2 8" id="KW-0444">Lipid biosynthesis</keyword>
<evidence type="ECO:0000256" key="3">
    <source>
        <dbReference type="ARBA" id="ARBA00022553"/>
    </source>
</evidence>
<sequence length="91" mass="10089">MKEELDMDTAEIEAKVIQFIATKVENLDASTINRSSKFEELGLDSMDTIQLLFDAEDAFGINFDSEEAKGFTTVGDIVSYIETHQPSAPPQ</sequence>
<dbReference type="GO" id="GO:0016020">
    <property type="term" value="C:membrane"/>
    <property type="evidence" value="ECO:0007669"/>
    <property type="project" value="GOC"/>
</dbReference>
<reference evidence="11" key="1">
    <citation type="submission" date="2005-08" db="EMBL/GenBank/DDBJ databases">
        <title>Complete sequence of chromosome 1 of Nitrosospira multiformis ATCC 25196.</title>
        <authorList>
            <person name="Copeland A."/>
            <person name="Lucas S."/>
            <person name="Lapidus A."/>
            <person name="Barry K."/>
            <person name="Detter J.C."/>
            <person name="Glavina T."/>
            <person name="Hammon N."/>
            <person name="Israni S."/>
            <person name="Pitluck S."/>
            <person name="Chain P."/>
            <person name="Malfatti S."/>
            <person name="Shin M."/>
            <person name="Vergez L."/>
            <person name="Schmutz J."/>
            <person name="Larimer F."/>
            <person name="Land M."/>
            <person name="Hauser L."/>
            <person name="Kyrpides N."/>
            <person name="Lykidis A."/>
            <person name="Richardson P."/>
        </authorList>
    </citation>
    <scope>NUCLEOTIDE SEQUENCE [LARGE SCALE GENOMIC DNA]</scope>
    <source>
        <strain evidence="11">ATCC 25196 / NCIMB 11849 / C 71</strain>
    </source>
</reference>
<comment type="pathway">
    <text evidence="7">Glycolipid biosynthesis; KDO(2)-lipid A biosynthesis.</text>
</comment>
<reference evidence="10 11" key="2">
    <citation type="journal article" date="2008" name="Appl. Environ. Microbiol.">
        <title>Complete genome sequence of Nitrosospira multiformis, an ammonia-oxidizing bacterium from the soil environment.</title>
        <authorList>
            <person name="Norton J.M."/>
            <person name="Klotz M.G."/>
            <person name="Stein L.Y."/>
            <person name="Arp D.J."/>
            <person name="Bottomley P.J."/>
            <person name="Chain P.S."/>
            <person name="Hauser L.J."/>
            <person name="Land M.L."/>
            <person name="Larimer F.W."/>
            <person name="Shin M.W."/>
            <person name="Starkenburg S.R."/>
        </authorList>
    </citation>
    <scope>NUCLEOTIDE SEQUENCE [LARGE SCALE GENOMIC DNA]</scope>
    <source>
        <strain evidence="11">ATCC 25196 / NCIMB 11849 / C 71</strain>
    </source>
</reference>
<dbReference type="SUPFAM" id="SSF47336">
    <property type="entry name" value="ACP-like"/>
    <property type="match status" value="1"/>
</dbReference>
<dbReference type="PROSITE" id="PS50075">
    <property type="entry name" value="CARRIER"/>
    <property type="match status" value="1"/>
</dbReference>
<feature type="modified residue" description="O-(pantetheine 4'-phosphoryl)serine" evidence="8">
    <location>
        <position position="45"/>
    </location>
</feature>
<keyword evidence="8" id="KW-0963">Cytoplasm</keyword>
<comment type="pathway">
    <text evidence="8">Lipid metabolism; fatty acid biosynthesis.</text>
</comment>
<evidence type="ECO:0000256" key="7">
    <source>
        <dbReference type="ARBA" id="ARBA00024328"/>
    </source>
</evidence>
<name>Q2YC16_NITMU</name>
<keyword evidence="6 8" id="KW-0275">Fatty acid biosynthesis</keyword>
<dbReference type="GO" id="GO:0005737">
    <property type="term" value="C:cytoplasm"/>
    <property type="evidence" value="ECO:0007669"/>
    <property type="project" value="UniProtKB-SubCell"/>
</dbReference>
<dbReference type="HAMAP" id="MF_01217">
    <property type="entry name" value="Acyl_carrier"/>
    <property type="match status" value="1"/>
</dbReference>
<proteinExistence type="inferred from homology"/>
<evidence type="ECO:0000256" key="6">
    <source>
        <dbReference type="ARBA" id="ARBA00023160"/>
    </source>
</evidence>
<keyword evidence="11" id="KW-1185">Reference proteome</keyword>
<comment type="similarity">
    <text evidence="8">Belongs to the acyl carrier protein (ACP) family.</text>
</comment>
<protein>
    <recommendedName>
        <fullName evidence="8">Acyl carrier protein</fullName>
        <shortName evidence="8">ACP</shortName>
    </recommendedName>
</protein>
<evidence type="ECO:0000259" key="9">
    <source>
        <dbReference type="PROSITE" id="PS50075"/>
    </source>
</evidence>
<evidence type="ECO:0000256" key="8">
    <source>
        <dbReference type="HAMAP-Rule" id="MF_01217"/>
    </source>
</evidence>
<dbReference type="Pfam" id="PF00550">
    <property type="entry name" value="PP-binding"/>
    <property type="match status" value="1"/>
</dbReference>
<dbReference type="Proteomes" id="UP000002718">
    <property type="component" value="Chromosome"/>
</dbReference>
<dbReference type="KEGG" id="nmu:Nmul_A0397"/>
<dbReference type="eggNOG" id="COG0236">
    <property type="taxonomic scope" value="Bacteria"/>
</dbReference>
<keyword evidence="4 8" id="KW-0276">Fatty acid metabolism</keyword>
<dbReference type="Gene3D" id="1.10.1200.10">
    <property type="entry name" value="ACP-like"/>
    <property type="match status" value="1"/>
</dbReference>
<dbReference type="PROSITE" id="PS00012">
    <property type="entry name" value="PHOSPHOPANTETHEINE"/>
    <property type="match status" value="1"/>
</dbReference>
<dbReference type="GO" id="GO:0000035">
    <property type="term" value="F:acyl binding"/>
    <property type="evidence" value="ECO:0007669"/>
    <property type="project" value="TreeGrafter"/>
</dbReference>
<evidence type="ECO:0000313" key="10">
    <source>
        <dbReference type="EMBL" id="ABB73705.1"/>
    </source>
</evidence>
<dbReference type="UniPathway" id="UPA00360"/>
<dbReference type="AlphaFoldDB" id="Q2YC16"/>
<dbReference type="UniPathway" id="UPA00094"/>
<evidence type="ECO:0000256" key="4">
    <source>
        <dbReference type="ARBA" id="ARBA00022832"/>
    </source>
</evidence>
<keyword evidence="5 8" id="KW-0443">Lipid metabolism</keyword>
<comment type="subcellular location">
    <subcellularLocation>
        <location evidence="8">Cytoplasm</location>
    </subcellularLocation>
</comment>
<accession>Q2YC16</accession>
<keyword evidence="3 8" id="KW-0597">Phosphoprotein</keyword>
<dbReference type="HOGENOM" id="CLU_108696_5_3_4"/>
<comment type="PTM">
    <text evidence="8">4'-phosphopantetheine is transferred from CoA to a specific serine of apo-ACP by AcpS. This modification is essential for activity because fatty acids are bound in thioester linkage to the sulfhydryl of the prosthetic group.</text>
</comment>
<dbReference type="GO" id="GO:0036104">
    <property type="term" value="P:Kdo2-lipid A biosynthetic process"/>
    <property type="evidence" value="ECO:0007669"/>
    <property type="project" value="UniProtKB-UniPathway"/>
</dbReference>